<organism evidence="1 2">
    <name type="scientific">Catharanthus roseus</name>
    <name type="common">Madagascar periwinkle</name>
    <name type="synonym">Vinca rosea</name>
    <dbReference type="NCBI Taxonomy" id="4058"/>
    <lineage>
        <taxon>Eukaryota</taxon>
        <taxon>Viridiplantae</taxon>
        <taxon>Streptophyta</taxon>
        <taxon>Embryophyta</taxon>
        <taxon>Tracheophyta</taxon>
        <taxon>Spermatophyta</taxon>
        <taxon>Magnoliopsida</taxon>
        <taxon>eudicotyledons</taxon>
        <taxon>Gunneridae</taxon>
        <taxon>Pentapetalae</taxon>
        <taxon>asterids</taxon>
        <taxon>lamiids</taxon>
        <taxon>Gentianales</taxon>
        <taxon>Apocynaceae</taxon>
        <taxon>Rauvolfioideae</taxon>
        <taxon>Vinceae</taxon>
        <taxon>Catharanthinae</taxon>
        <taxon>Catharanthus</taxon>
    </lineage>
</organism>
<name>A0ACB9ZXW4_CATRO</name>
<evidence type="ECO:0000313" key="2">
    <source>
        <dbReference type="Proteomes" id="UP001060085"/>
    </source>
</evidence>
<comment type="caution">
    <text evidence="1">The sequence shown here is derived from an EMBL/GenBank/DDBJ whole genome shotgun (WGS) entry which is preliminary data.</text>
</comment>
<reference evidence="2" key="1">
    <citation type="journal article" date="2023" name="Nat. Plants">
        <title>Single-cell RNA sequencing provides a high-resolution roadmap for understanding the multicellular compartmentation of specialized metabolism.</title>
        <authorList>
            <person name="Sun S."/>
            <person name="Shen X."/>
            <person name="Li Y."/>
            <person name="Li Y."/>
            <person name="Wang S."/>
            <person name="Li R."/>
            <person name="Zhang H."/>
            <person name="Shen G."/>
            <person name="Guo B."/>
            <person name="Wei J."/>
            <person name="Xu J."/>
            <person name="St-Pierre B."/>
            <person name="Chen S."/>
            <person name="Sun C."/>
        </authorList>
    </citation>
    <scope>NUCLEOTIDE SEQUENCE [LARGE SCALE GENOMIC DNA]</scope>
</reference>
<accession>A0ACB9ZXW4</accession>
<protein>
    <submittedName>
        <fullName evidence="1">Uncharacterized protein</fullName>
    </submittedName>
</protein>
<sequence length="158" mass="18337">MDGRMPAQSYREGLARKYQSVANDIEERKKGKSSATMEQKVGDNLIGCNSPHHQIPFDNVSNYGYHDMMVQNSHPLHKGGYQERSQVRGGRREGLGGRGYHRPQEEYPRHEALNDDNFYEDYGENPNAKELKSHKDQIEQEKFQGLNFDVQDFMELKF</sequence>
<gene>
    <name evidence="1" type="ORF">M9H77_29749</name>
</gene>
<evidence type="ECO:0000313" key="1">
    <source>
        <dbReference type="EMBL" id="KAI5652562.1"/>
    </source>
</evidence>
<proteinExistence type="predicted"/>
<dbReference type="EMBL" id="CM044707">
    <property type="protein sequence ID" value="KAI5652562.1"/>
    <property type="molecule type" value="Genomic_DNA"/>
</dbReference>
<keyword evidence="2" id="KW-1185">Reference proteome</keyword>
<dbReference type="Proteomes" id="UP001060085">
    <property type="component" value="Linkage Group LG07"/>
</dbReference>